<dbReference type="RefSeq" id="WP_134210220.1">
    <property type="nucleotide sequence ID" value="NZ_CP038015.1"/>
</dbReference>
<dbReference type="AlphaFoldDB" id="A0A4P6ZYM9"/>
<sequence length="62" mass="7382">MNTYIQQLDELREGIVSSISIEKEEFFEFREVLIQREDFKHFRGTAKQGGFVIYTYEANSRS</sequence>
<evidence type="ECO:0008006" key="3">
    <source>
        <dbReference type="Google" id="ProtNLM"/>
    </source>
</evidence>
<dbReference type="Proteomes" id="UP000294292">
    <property type="component" value="Chromosome"/>
</dbReference>
<dbReference type="OrthoDB" id="2455488at2"/>
<dbReference type="EMBL" id="CP038015">
    <property type="protein sequence ID" value="QBP41631.1"/>
    <property type="molecule type" value="Genomic_DNA"/>
</dbReference>
<evidence type="ECO:0000313" key="2">
    <source>
        <dbReference type="Proteomes" id="UP000294292"/>
    </source>
</evidence>
<gene>
    <name evidence="1" type="ORF">E2636_10955</name>
</gene>
<name>A0A4P6ZYM9_9BACL</name>
<evidence type="ECO:0000313" key="1">
    <source>
        <dbReference type="EMBL" id="QBP41631.1"/>
    </source>
</evidence>
<reference evidence="1 2" key="1">
    <citation type="submission" date="2019-03" db="EMBL/GenBank/DDBJ databases">
        <title>Complete genome sequence of Paenisporosarcina antarctica CGMCC 1.6503T.</title>
        <authorList>
            <person name="Rong J.-C."/>
            <person name="Chi N.-Y."/>
            <person name="Zhang Q.-F."/>
        </authorList>
    </citation>
    <scope>NUCLEOTIDE SEQUENCE [LARGE SCALE GENOMIC DNA]</scope>
    <source>
        <strain evidence="1 2">CGMCC 1.6503</strain>
    </source>
</reference>
<keyword evidence="2" id="KW-1185">Reference proteome</keyword>
<protein>
    <recommendedName>
        <fullName evidence="3">Abortive phage infection protein</fullName>
    </recommendedName>
</protein>
<proteinExistence type="predicted"/>
<dbReference type="KEGG" id="panc:E2636_10955"/>
<accession>A0A4P6ZYM9</accession>
<organism evidence="1 2">
    <name type="scientific">Paenisporosarcina antarctica</name>
    <dbReference type="NCBI Taxonomy" id="417367"/>
    <lineage>
        <taxon>Bacteria</taxon>
        <taxon>Bacillati</taxon>
        <taxon>Bacillota</taxon>
        <taxon>Bacilli</taxon>
        <taxon>Bacillales</taxon>
        <taxon>Caryophanaceae</taxon>
        <taxon>Paenisporosarcina</taxon>
    </lineage>
</organism>